<reference evidence="15" key="1">
    <citation type="submission" date="2021-04" db="EMBL/GenBank/DDBJ databases">
        <authorList>
            <person name="Rodrigo-Torres L."/>
            <person name="Arahal R. D."/>
            <person name="Lucena T."/>
        </authorList>
    </citation>
    <scope>NUCLEOTIDE SEQUENCE</scope>
    <source>
        <strain evidence="15">AS29M-1</strain>
    </source>
</reference>
<dbReference type="InterPro" id="IPR017871">
    <property type="entry name" value="ABC_transporter-like_CS"/>
</dbReference>
<keyword evidence="16" id="KW-1185">Reference proteome</keyword>
<dbReference type="InterPro" id="IPR032524">
    <property type="entry name" value="ABC_tran_C"/>
</dbReference>
<protein>
    <submittedName>
        <fullName evidence="15">Energy-dependent translational throttle protein EttA</fullName>
    </submittedName>
</protein>
<dbReference type="InterPro" id="IPR051309">
    <property type="entry name" value="ABCF_ATPase"/>
</dbReference>
<dbReference type="GO" id="GO:0000049">
    <property type="term" value="F:tRNA binding"/>
    <property type="evidence" value="ECO:0007669"/>
    <property type="project" value="UniProtKB-KW"/>
</dbReference>
<keyword evidence="5" id="KW-0677">Repeat</keyword>
<dbReference type="Pfam" id="PF12848">
    <property type="entry name" value="ABC_tran_Xtn"/>
    <property type="match status" value="1"/>
</dbReference>
<keyword evidence="7" id="KW-0378">Hydrolase</keyword>
<name>A0A916JPD3_9FLAO</name>
<dbReference type="Pfam" id="PF16326">
    <property type="entry name" value="ABC_tran_CTD"/>
    <property type="match status" value="1"/>
</dbReference>
<feature type="coiled-coil region" evidence="12">
    <location>
        <begin position="558"/>
        <end position="592"/>
    </location>
</feature>
<dbReference type="CDD" id="cd03221">
    <property type="entry name" value="ABCF_EF-3"/>
    <property type="match status" value="2"/>
</dbReference>
<evidence type="ECO:0000256" key="9">
    <source>
        <dbReference type="ARBA" id="ARBA00022845"/>
    </source>
</evidence>
<dbReference type="PROSITE" id="PS50893">
    <property type="entry name" value="ABC_TRANSPORTER_2"/>
    <property type="match status" value="2"/>
</dbReference>
<keyword evidence="12" id="KW-0175">Coiled coil</keyword>
<dbReference type="GO" id="GO:0003677">
    <property type="term" value="F:DNA binding"/>
    <property type="evidence" value="ECO:0007669"/>
    <property type="project" value="InterPro"/>
</dbReference>
<dbReference type="PROSITE" id="PS00211">
    <property type="entry name" value="ABC_TRANSPORTER_1"/>
    <property type="match status" value="1"/>
</dbReference>
<dbReference type="EMBL" id="OU015584">
    <property type="protein sequence ID" value="CAG5084479.1"/>
    <property type="molecule type" value="Genomic_DNA"/>
</dbReference>
<dbReference type="PANTHER" id="PTHR42855">
    <property type="entry name" value="ABC TRANSPORTER ATP-BINDING SUBUNIT"/>
    <property type="match status" value="1"/>
</dbReference>
<dbReference type="InterPro" id="IPR027417">
    <property type="entry name" value="P-loop_NTPase"/>
</dbReference>
<evidence type="ECO:0000256" key="7">
    <source>
        <dbReference type="ARBA" id="ARBA00022801"/>
    </source>
</evidence>
<feature type="compositionally biased region" description="Basic and acidic residues" evidence="13">
    <location>
        <begin position="530"/>
        <end position="539"/>
    </location>
</feature>
<evidence type="ECO:0000256" key="6">
    <source>
        <dbReference type="ARBA" id="ARBA00022741"/>
    </source>
</evidence>
<keyword evidence="4" id="KW-0699">rRNA-binding</keyword>
<dbReference type="PANTHER" id="PTHR42855:SF1">
    <property type="entry name" value="ABC TRANSPORTER DOMAIN-CONTAINING PROTEIN"/>
    <property type="match status" value="1"/>
</dbReference>
<sequence>MNYLSVEKISKNYADKLLFHEISFGIDQGQKIALVAKNGSGKTSLLNCLLGNDIPDAGSIVFRNDLRIGYLAQEENFDPNLSVIDTVFDSENKALSLIKEYEQELESNPSSDRLNDLYEQISDADAWGTENKVREILSKLQLSNFNQLVGKLSGGQKRRLALAKVLIEEPDILILDEPTNHLDLGMIEWLEGYLALPSITLFMVTHDRYFLERVCDEIYELDQGNLYRYKGNYSYYLDKREERYANQQVVIDKAKNLFKKELEWMRRQPKARGTKAKARVDQFYETKKVAHQNIDEKKLDIQVKMERLGTKILELHKLSKSFGEKKILDQFSYIFKRKERIGLVGANGSGKSTFLNLITQNLKPDAGKIVTGETIVFGYYHQKGLQLKEDKRVIEVIRDIADYIPIAGGKKITASQMLEKFLFPSNKHYLYASQLSGGERKRLYLLTILMKNPNFLILDEPTNDLDIFTLQVLEDYLVNYEGCLLVVSHDRYFMDKLVDHLFVLNGDGTVSDVIGNYADYRVFKKQQSAEQKEKSDPPKKAPTNTSSKKISYKDKYEFEQLDKEIPELEDKKSKLSEQLNDASLDYEEIEKISAALTKLVEDLDTKTMRWMELADLMS</sequence>
<dbReference type="SMART" id="SM00382">
    <property type="entry name" value="AAA"/>
    <property type="match status" value="2"/>
</dbReference>
<dbReference type="InterPro" id="IPR003439">
    <property type="entry name" value="ABC_transporter-like_ATP-bd"/>
</dbReference>
<evidence type="ECO:0000256" key="2">
    <source>
        <dbReference type="ARBA" id="ARBA00022490"/>
    </source>
</evidence>
<evidence type="ECO:0000256" key="10">
    <source>
        <dbReference type="ARBA" id="ARBA00022884"/>
    </source>
</evidence>
<evidence type="ECO:0000256" key="8">
    <source>
        <dbReference type="ARBA" id="ARBA00022840"/>
    </source>
</evidence>
<evidence type="ECO:0000256" key="3">
    <source>
        <dbReference type="ARBA" id="ARBA00022555"/>
    </source>
</evidence>
<comment type="similarity">
    <text evidence="1">Belongs to the ABC transporter superfamily. ABCF family. Translational throttle EttA subfamily.</text>
</comment>
<accession>A0A916JPD3</accession>
<gene>
    <name evidence="15" type="primary">ettA_2</name>
    <name evidence="15" type="ORF">CRYO30217_02475</name>
</gene>
<dbReference type="GO" id="GO:0019843">
    <property type="term" value="F:rRNA binding"/>
    <property type="evidence" value="ECO:0007669"/>
    <property type="project" value="UniProtKB-KW"/>
</dbReference>
<feature type="domain" description="ABC transporter" evidence="14">
    <location>
        <begin position="4"/>
        <end position="248"/>
    </location>
</feature>
<dbReference type="KEGG" id="ptan:CRYO30217_02475"/>
<keyword evidence="10" id="KW-0694">RNA-binding</keyword>
<evidence type="ECO:0000256" key="5">
    <source>
        <dbReference type="ARBA" id="ARBA00022737"/>
    </source>
</evidence>
<evidence type="ECO:0000256" key="13">
    <source>
        <dbReference type="SAM" id="MobiDB-lite"/>
    </source>
</evidence>
<dbReference type="Gene3D" id="3.40.50.300">
    <property type="entry name" value="P-loop containing nucleotide triphosphate hydrolases"/>
    <property type="match status" value="2"/>
</dbReference>
<keyword evidence="9" id="KW-0810">Translation regulation</keyword>
<dbReference type="InterPro" id="IPR032781">
    <property type="entry name" value="ABC_tran_Xtn"/>
</dbReference>
<dbReference type="Pfam" id="PF00005">
    <property type="entry name" value="ABC_tran"/>
    <property type="match status" value="2"/>
</dbReference>
<evidence type="ECO:0000256" key="1">
    <source>
        <dbReference type="ARBA" id="ARBA00005868"/>
    </source>
</evidence>
<dbReference type="RefSeq" id="WP_258542704.1">
    <property type="nucleotide sequence ID" value="NZ_OU015584.1"/>
</dbReference>
<keyword evidence="11" id="KW-0648">Protein biosynthesis</keyword>
<dbReference type="GO" id="GO:0005524">
    <property type="term" value="F:ATP binding"/>
    <property type="evidence" value="ECO:0007669"/>
    <property type="project" value="UniProtKB-KW"/>
</dbReference>
<evidence type="ECO:0000313" key="16">
    <source>
        <dbReference type="Proteomes" id="UP000683507"/>
    </source>
</evidence>
<dbReference type="GO" id="GO:0016887">
    <property type="term" value="F:ATP hydrolysis activity"/>
    <property type="evidence" value="ECO:0007669"/>
    <property type="project" value="InterPro"/>
</dbReference>
<dbReference type="InterPro" id="IPR003593">
    <property type="entry name" value="AAA+_ATPase"/>
</dbReference>
<dbReference type="InterPro" id="IPR037118">
    <property type="entry name" value="Val-tRNA_synth_C_sf"/>
</dbReference>
<organism evidence="15 16">
    <name type="scientific">Parvicella tangerina</name>
    <dbReference type="NCBI Taxonomy" id="2829795"/>
    <lineage>
        <taxon>Bacteria</taxon>
        <taxon>Pseudomonadati</taxon>
        <taxon>Bacteroidota</taxon>
        <taxon>Flavobacteriia</taxon>
        <taxon>Flavobacteriales</taxon>
        <taxon>Parvicellaceae</taxon>
        <taxon>Parvicella</taxon>
    </lineage>
</organism>
<dbReference type="Proteomes" id="UP000683507">
    <property type="component" value="Chromosome"/>
</dbReference>
<feature type="region of interest" description="Disordered" evidence="13">
    <location>
        <begin position="528"/>
        <end position="552"/>
    </location>
</feature>
<dbReference type="FunFam" id="3.40.50.300:FF:000011">
    <property type="entry name" value="Putative ABC transporter ATP-binding component"/>
    <property type="match status" value="1"/>
</dbReference>
<feature type="domain" description="ABC transporter" evidence="14">
    <location>
        <begin position="313"/>
        <end position="531"/>
    </location>
</feature>
<dbReference type="GO" id="GO:0006412">
    <property type="term" value="P:translation"/>
    <property type="evidence" value="ECO:0007669"/>
    <property type="project" value="UniProtKB-KW"/>
</dbReference>
<evidence type="ECO:0000259" key="14">
    <source>
        <dbReference type="PROSITE" id="PS50893"/>
    </source>
</evidence>
<keyword evidence="8" id="KW-0067">ATP-binding</keyword>
<evidence type="ECO:0000256" key="4">
    <source>
        <dbReference type="ARBA" id="ARBA00022730"/>
    </source>
</evidence>
<dbReference type="AlphaFoldDB" id="A0A916JPD3"/>
<evidence type="ECO:0000256" key="11">
    <source>
        <dbReference type="ARBA" id="ARBA00022917"/>
    </source>
</evidence>
<keyword evidence="6" id="KW-0547">Nucleotide-binding</keyword>
<evidence type="ECO:0000313" key="15">
    <source>
        <dbReference type="EMBL" id="CAG5084479.1"/>
    </source>
</evidence>
<evidence type="ECO:0000256" key="12">
    <source>
        <dbReference type="SAM" id="Coils"/>
    </source>
</evidence>
<dbReference type="GO" id="GO:0006417">
    <property type="term" value="P:regulation of translation"/>
    <property type="evidence" value="ECO:0007669"/>
    <property type="project" value="UniProtKB-KW"/>
</dbReference>
<dbReference type="Gene3D" id="1.10.287.380">
    <property type="entry name" value="Valyl-tRNA synthetase, C-terminal domain"/>
    <property type="match status" value="1"/>
</dbReference>
<keyword evidence="3" id="KW-0820">tRNA-binding</keyword>
<keyword evidence="2" id="KW-0963">Cytoplasm</keyword>
<proteinExistence type="inferred from homology"/>
<dbReference type="FunFam" id="3.40.50.300:FF:000183">
    <property type="entry name" value="ABC transporter ATP-binding protein yjjK"/>
    <property type="match status" value="1"/>
</dbReference>
<dbReference type="SUPFAM" id="SSF52540">
    <property type="entry name" value="P-loop containing nucleoside triphosphate hydrolases"/>
    <property type="match status" value="2"/>
</dbReference>